<name>A0A5B7DHW3_PORTR</name>
<dbReference type="Proteomes" id="UP000324222">
    <property type="component" value="Unassembled WGS sequence"/>
</dbReference>
<accession>A0A5B7DHW3</accession>
<evidence type="ECO:0000313" key="2">
    <source>
        <dbReference type="Proteomes" id="UP000324222"/>
    </source>
</evidence>
<dbReference type="EMBL" id="VSRR010000901">
    <property type="protein sequence ID" value="MPC20706.1"/>
    <property type="molecule type" value="Genomic_DNA"/>
</dbReference>
<protein>
    <submittedName>
        <fullName evidence="1">Uncharacterized protein</fullName>
    </submittedName>
</protein>
<sequence>MHTGLQLQTPAWMQQAAHDTHTTGLLISVSSHHTVLPLVSPYRDAASAPKGGHIAEVVVGGSGRHGPHCWVGFTQLILLVDAGNAPRLSGQALWGDGAQAKKGNLWEAGKAYCSSFSVTILREWFSWGQRMEHAHTHTQTHTLHHQQLRPCLQPSPQESAFSYVLLPVTLSSHKAVGSLFSFNLSCNTSKHIPRPYINSSITRPPLLPLHFVKLTKKVK</sequence>
<reference evidence="1 2" key="1">
    <citation type="submission" date="2019-05" db="EMBL/GenBank/DDBJ databases">
        <title>Another draft genome of Portunus trituberculatus and its Hox gene families provides insights of decapod evolution.</title>
        <authorList>
            <person name="Jeong J.-H."/>
            <person name="Song I."/>
            <person name="Kim S."/>
            <person name="Choi T."/>
            <person name="Kim D."/>
            <person name="Ryu S."/>
            <person name="Kim W."/>
        </authorList>
    </citation>
    <scope>NUCLEOTIDE SEQUENCE [LARGE SCALE GENOMIC DNA]</scope>
    <source>
        <tissue evidence="1">Muscle</tissue>
    </source>
</reference>
<proteinExistence type="predicted"/>
<gene>
    <name evidence="1" type="ORF">E2C01_013661</name>
</gene>
<keyword evidence="2" id="KW-1185">Reference proteome</keyword>
<dbReference type="AlphaFoldDB" id="A0A5B7DHW3"/>
<organism evidence="1 2">
    <name type="scientific">Portunus trituberculatus</name>
    <name type="common">Swimming crab</name>
    <name type="synonym">Neptunus trituberculatus</name>
    <dbReference type="NCBI Taxonomy" id="210409"/>
    <lineage>
        <taxon>Eukaryota</taxon>
        <taxon>Metazoa</taxon>
        <taxon>Ecdysozoa</taxon>
        <taxon>Arthropoda</taxon>
        <taxon>Crustacea</taxon>
        <taxon>Multicrustacea</taxon>
        <taxon>Malacostraca</taxon>
        <taxon>Eumalacostraca</taxon>
        <taxon>Eucarida</taxon>
        <taxon>Decapoda</taxon>
        <taxon>Pleocyemata</taxon>
        <taxon>Brachyura</taxon>
        <taxon>Eubrachyura</taxon>
        <taxon>Portunoidea</taxon>
        <taxon>Portunidae</taxon>
        <taxon>Portuninae</taxon>
        <taxon>Portunus</taxon>
    </lineage>
</organism>
<comment type="caution">
    <text evidence="1">The sequence shown here is derived from an EMBL/GenBank/DDBJ whole genome shotgun (WGS) entry which is preliminary data.</text>
</comment>
<evidence type="ECO:0000313" key="1">
    <source>
        <dbReference type="EMBL" id="MPC20706.1"/>
    </source>
</evidence>